<gene>
    <name evidence="1" type="ORF">NQT62_09145</name>
</gene>
<name>A0ABT1WGF1_9BURK</name>
<sequence>MKPKTIVLIALTVLGYNLYQHGVTINDIKHQQQPLSGIQFKKVPEQSPTNIPPFTDNNHTITPLARFTIRARVLSVEQYRFDRAAVIAPVDLALAWGRMADPVYYERMDVSQSGRWYFYHWAGEPPLPQQEILESSANMHMIPANDAVRNILKHVRRHQMVRLKGFLVEVNSPDGWRWRSSLRRDDSGDGACEVVYVEAIDIEAN</sequence>
<comment type="caution">
    <text evidence="1">The sequence shown here is derived from an EMBL/GenBank/DDBJ whole genome shotgun (WGS) entry which is preliminary data.</text>
</comment>
<organism evidence="1 2">
    <name type="scientific">Limnobacter humi</name>
    <dbReference type="NCBI Taxonomy" id="1778671"/>
    <lineage>
        <taxon>Bacteria</taxon>
        <taxon>Pseudomonadati</taxon>
        <taxon>Pseudomonadota</taxon>
        <taxon>Betaproteobacteria</taxon>
        <taxon>Burkholderiales</taxon>
        <taxon>Burkholderiaceae</taxon>
        <taxon>Limnobacter</taxon>
    </lineage>
</organism>
<protein>
    <submittedName>
        <fullName evidence="1">Uncharacterized protein</fullName>
    </submittedName>
</protein>
<dbReference type="EMBL" id="JANIGO010000002">
    <property type="protein sequence ID" value="MCQ8896597.1"/>
    <property type="molecule type" value="Genomic_DNA"/>
</dbReference>
<evidence type="ECO:0000313" key="1">
    <source>
        <dbReference type="EMBL" id="MCQ8896597.1"/>
    </source>
</evidence>
<keyword evidence="2" id="KW-1185">Reference proteome</keyword>
<reference evidence="1 2" key="1">
    <citation type="submission" date="2022-07" db="EMBL/GenBank/DDBJ databases">
        <authorList>
            <person name="Xamxidin M."/>
            <person name="Wu M."/>
        </authorList>
    </citation>
    <scope>NUCLEOTIDE SEQUENCE [LARGE SCALE GENOMIC DNA]</scope>
    <source>
        <strain evidence="1 2">NBRC 111650</strain>
    </source>
</reference>
<accession>A0ABT1WGF1</accession>
<evidence type="ECO:0000313" key="2">
    <source>
        <dbReference type="Proteomes" id="UP001204142"/>
    </source>
</evidence>
<proteinExistence type="predicted"/>
<dbReference type="Proteomes" id="UP001204142">
    <property type="component" value="Unassembled WGS sequence"/>
</dbReference>
<dbReference type="RefSeq" id="WP_256764378.1">
    <property type="nucleotide sequence ID" value="NZ_JANIGO010000002.1"/>
</dbReference>